<dbReference type="GO" id="GO:0005737">
    <property type="term" value="C:cytoplasm"/>
    <property type="evidence" value="ECO:0007669"/>
    <property type="project" value="TreeGrafter"/>
</dbReference>
<evidence type="ECO:0000313" key="5">
    <source>
        <dbReference type="EMBL" id="MCM3716111.1"/>
    </source>
</evidence>
<evidence type="ECO:0000313" key="6">
    <source>
        <dbReference type="Proteomes" id="UP001139179"/>
    </source>
</evidence>
<dbReference type="GO" id="GO:0046872">
    <property type="term" value="F:metal ion binding"/>
    <property type="evidence" value="ECO:0007669"/>
    <property type="project" value="UniProtKB-KW"/>
</dbReference>
<dbReference type="SUPFAM" id="SSF51621">
    <property type="entry name" value="Phosphoenolpyruvate/pyruvate domain"/>
    <property type="match status" value="1"/>
</dbReference>
<dbReference type="RefSeq" id="WP_251224789.1">
    <property type="nucleotide sequence ID" value="NZ_JAMBOL010000028.1"/>
</dbReference>
<evidence type="ECO:0000259" key="4">
    <source>
        <dbReference type="Pfam" id="PF03328"/>
    </source>
</evidence>
<reference evidence="5" key="1">
    <citation type="submission" date="2022-05" db="EMBL/GenBank/DDBJ databases">
        <title>Comparative Genomics of Spacecraft Associated Microbes.</title>
        <authorList>
            <person name="Tran M.T."/>
            <person name="Wright A."/>
            <person name="Seuylemezian A."/>
            <person name="Eisen J."/>
            <person name="Coil D."/>
        </authorList>
    </citation>
    <scope>NUCLEOTIDE SEQUENCE</scope>
    <source>
        <strain evidence="5">214.1.1</strain>
    </source>
</reference>
<dbReference type="InterPro" id="IPR050251">
    <property type="entry name" value="HpcH-HpaI_aldolase"/>
</dbReference>
<evidence type="ECO:0000256" key="1">
    <source>
        <dbReference type="ARBA" id="ARBA00005568"/>
    </source>
</evidence>
<dbReference type="GO" id="GO:0016832">
    <property type="term" value="F:aldehyde-lyase activity"/>
    <property type="evidence" value="ECO:0007669"/>
    <property type="project" value="TreeGrafter"/>
</dbReference>
<dbReference type="Proteomes" id="UP001139179">
    <property type="component" value="Unassembled WGS sequence"/>
</dbReference>
<keyword evidence="2" id="KW-0479">Metal-binding</keyword>
<dbReference type="InterPro" id="IPR015813">
    <property type="entry name" value="Pyrv/PenolPyrv_kinase-like_dom"/>
</dbReference>
<gene>
    <name evidence="5" type="ORF">M3202_18880</name>
</gene>
<dbReference type="PANTHER" id="PTHR30502:SF0">
    <property type="entry name" value="PHOSPHOENOLPYRUVATE CARBOXYLASE FAMILY PROTEIN"/>
    <property type="match status" value="1"/>
</dbReference>
<dbReference type="Gene3D" id="3.20.20.60">
    <property type="entry name" value="Phosphoenolpyruvate-binding domains"/>
    <property type="match status" value="1"/>
</dbReference>
<dbReference type="AlphaFoldDB" id="A0A9X2DS43"/>
<protein>
    <submittedName>
        <fullName evidence="5">Aldolase/citrate lyase family protein</fullName>
    </submittedName>
</protein>
<keyword evidence="3 5" id="KW-0456">Lyase</keyword>
<dbReference type="InterPro" id="IPR005000">
    <property type="entry name" value="Aldolase/citrate-lyase_domain"/>
</dbReference>
<evidence type="ECO:0000256" key="2">
    <source>
        <dbReference type="ARBA" id="ARBA00022723"/>
    </source>
</evidence>
<name>A0A9X2DS43_9BACI</name>
<dbReference type="Pfam" id="PF03328">
    <property type="entry name" value="HpcH_HpaI"/>
    <property type="match status" value="1"/>
</dbReference>
<feature type="domain" description="HpcH/HpaI aldolase/citrate lyase" evidence="4">
    <location>
        <begin position="25"/>
        <end position="234"/>
    </location>
</feature>
<dbReference type="InterPro" id="IPR040442">
    <property type="entry name" value="Pyrv_kinase-like_dom_sf"/>
</dbReference>
<organism evidence="5 6">
    <name type="scientific">Halalkalibacter oceani</name>
    <dbReference type="NCBI Taxonomy" id="1653776"/>
    <lineage>
        <taxon>Bacteria</taxon>
        <taxon>Bacillati</taxon>
        <taxon>Bacillota</taxon>
        <taxon>Bacilli</taxon>
        <taxon>Bacillales</taxon>
        <taxon>Bacillaceae</taxon>
        <taxon>Halalkalibacter</taxon>
    </lineage>
</organism>
<accession>A0A9X2DS43</accession>
<dbReference type="EMBL" id="JAMBOL010000028">
    <property type="protein sequence ID" value="MCM3716111.1"/>
    <property type="molecule type" value="Genomic_DNA"/>
</dbReference>
<dbReference type="PANTHER" id="PTHR30502">
    <property type="entry name" value="2-KETO-3-DEOXY-L-RHAMNONATE ALDOLASE"/>
    <property type="match status" value="1"/>
</dbReference>
<proteinExistence type="inferred from homology"/>
<keyword evidence="6" id="KW-1185">Reference proteome</keyword>
<sequence length="250" mass="27514">MLRNKVKEKLKKGEPSIGCMTGFYSPALVEMLGLAGYDFIVIDDEHGAFSWPQLEEMIRTALLVDLVPIVRTDYNPSSIQKIMDRGALGIQVPMVNTKEEAEKIVERAKYPPFGKRGTSFSIRAAGYGFQGGKEFMDASDENSLIIVHIETKEGLENVEEIMSVPGIDVAFVGPLDLCVNLGYKEEGFNHPEVQKKINQVYEKGKELQSIVGTIATTKNEVQKAVEKGNLFIAVVATTVIKNAISDILSS</sequence>
<comment type="caution">
    <text evidence="5">The sequence shown here is derived from an EMBL/GenBank/DDBJ whole genome shotgun (WGS) entry which is preliminary data.</text>
</comment>
<evidence type="ECO:0000256" key="3">
    <source>
        <dbReference type="ARBA" id="ARBA00023239"/>
    </source>
</evidence>
<comment type="similarity">
    <text evidence="1">Belongs to the HpcH/HpaI aldolase family.</text>
</comment>